<protein>
    <recommendedName>
        <fullName evidence="9">4Fe-4S ferredoxin-type domain-containing protein</fullName>
    </recommendedName>
</protein>
<evidence type="ECO:0000256" key="6">
    <source>
        <dbReference type="ARBA" id="ARBA00023002"/>
    </source>
</evidence>
<dbReference type="SUPFAM" id="SSF54862">
    <property type="entry name" value="4Fe-4S ferredoxins"/>
    <property type="match status" value="1"/>
</dbReference>
<evidence type="ECO:0000256" key="3">
    <source>
        <dbReference type="ARBA" id="ARBA00022485"/>
    </source>
</evidence>
<dbReference type="PANTHER" id="PTHR43498">
    <property type="entry name" value="FERREDOXIN:COB-COM HETERODISULFIDE REDUCTASE SUBUNIT A"/>
    <property type="match status" value="1"/>
</dbReference>
<reference evidence="10" key="1">
    <citation type="journal article" date="2014" name="Front. Microbiol.">
        <title>High frequency of phylogenetically diverse reductive dehalogenase-homologous genes in deep subseafloor sedimentary metagenomes.</title>
        <authorList>
            <person name="Kawai M."/>
            <person name="Futagami T."/>
            <person name="Toyoda A."/>
            <person name="Takaki Y."/>
            <person name="Nishi S."/>
            <person name="Hori S."/>
            <person name="Arai W."/>
            <person name="Tsubouchi T."/>
            <person name="Morono Y."/>
            <person name="Uchiyama I."/>
            <person name="Ito T."/>
            <person name="Fujiyama A."/>
            <person name="Inagaki F."/>
            <person name="Takami H."/>
        </authorList>
    </citation>
    <scope>NUCLEOTIDE SEQUENCE</scope>
    <source>
        <strain evidence="10">Expedition CK06-06</strain>
    </source>
</reference>
<dbReference type="PROSITE" id="PS51379">
    <property type="entry name" value="4FE4S_FER_2"/>
    <property type="match status" value="1"/>
</dbReference>
<dbReference type="Pfam" id="PF00037">
    <property type="entry name" value="Fer4"/>
    <property type="match status" value="1"/>
</dbReference>
<keyword evidence="8" id="KW-0411">Iron-sulfur</keyword>
<keyword evidence="5" id="KW-0285">Flavoprotein</keyword>
<dbReference type="SUPFAM" id="SSF51905">
    <property type="entry name" value="FAD/NAD(P)-binding domain"/>
    <property type="match status" value="1"/>
</dbReference>
<dbReference type="InterPro" id="IPR036188">
    <property type="entry name" value="FAD/NAD-bd_sf"/>
</dbReference>
<evidence type="ECO:0000256" key="5">
    <source>
        <dbReference type="ARBA" id="ARBA00022827"/>
    </source>
</evidence>
<dbReference type="EMBL" id="BARV01003090">
    <property type="protein sequence ID" value="GAH99387.1"/>
    <property type="molecule type" value="Genomic_DNA"/>
</dbReference>
<evidence type="ECO:0000256" key="8">
    <source>
        <dbReference type="ARBA" id="ARBA00023014"/>
    </source>
</evidence>
<evidence type="ECO:0000256" key="2">
    <source>
        <dbReference type="ARBA" id="ARBA00006561"/>
    </source>
</evidence>
<dbReference type="InterPro" id="IPR036249">
    <property type="entry name" value="Thioredoxin-like_sf"/>
</dbReference>
<feature type="domain" description="4Fe-4S ferredoxin-type" evidence="9">
    <location>
        <begin position="100"/>
        <end position="131"/>
    </location>
</feature>
<dbReference type="SUPFAM" id="SSF52833">
    <property type="entry name" value="Thioredoxin-like"/>
    <property type="match status" value="1"/>
</dbReference>
<dbReference type="Gene3D" id="3.50.50.60">
    <property type="entry name" value="FAD/NAD(P)-binding domain"/>
    <property type="match status" value="1"/>
</dbReference>
<keyword evidence="5" id="KW-0274">FAD</keyword>
<accession>X1JYZ2</accession>
<dbReference type="InterPro" id="IPR041921">
    <property type="entry name" value="NuoE_N"/>
</dbReference>
<dbReference type="Pfam" id="PF12831">
    <property type="entry name" value="FAD_oxidored"/>
    <property type="match status" value="1"/>
</dbReference>
<evidence type="ECO:0000256" key="4">
    <source>
        <dbReference type="ARBA" id="ARBA00022723"/>
    </source>
</evidence>
<gene>
    <name evidence="10" type="ORF">S06H3_07587</name>
</gene>
<keyword evidence="3" id="KW-0004">4Fe-4S</keyword>
<evidence type="ECO:0000313" key="10">
    <source>
        <dbReference type="EMBL" id="GAH99387.1"/>
    </source>
</evidence>
<dbReference type="Gene3D" id="1.10.10.1590">
    <property type="entry name" value="NADH-quinone oxidoreductase subunit E"/>
    <property type="match status" value="1"/>
</dbReference>
<evidence type="ECO:0000259" key="9">
    <source>
        <dbReference type="PROSITE" id="PS51379"/>
    </source>
</evidence>
<dbReference type="InterPro" id="IPR017900">
    <property type="entry name" value="4Fe4S_Fe_S_CS"/>
</dbReference>
<proteinExistence type="inferred from homology"/>
<comment type="cofactor">
    <cofactor evidence="1">
        <name>FAD</name>
        <dbReference type="ChEBI" id="CHEBI:57692"/>
    </cofactor>
</comment>
<dbReference type="PROSITE" id="PS00198">
    <property type="entry name" value="4FE4S_FER_1"/>
    <property type="match status" value="1"/>
</dbReference>
<name>X1JYZ2_9ZZZZ</name>
<evidence type="ECO:0000256" key="7">
    <source>
        <dbReference type="ARBA" id="ARBA00023004"/>
    </source>
</evidence>
<dbReference type="InterPro" id="IPR017896">
    <property type="entry name" value="4Fe4S_Fe-S-bd"/>
</dbReference>
<dbReference type="GO" id="GO:0046872">
    <property type="term" value="F:metal ion binding"/>
    <property type="evidence" value="ECO:0007669"/>
    <property type="project" value="UniProtKB-KW"/>
</dbReference>
<comment type="caution">
    <text evidence="10">The sequence shown here is derived from an EMBL/GenBank/DDBJ whole genome shotgun (WGS) entry which is preliminary data.</text>
</comment>
<keyword evidence="6" id="KW-0560">Oxidoreductase</keyword>
<dbReference type="InterPro" id="IPR039650">
    <property type="entry name" value="HdrA-like"/>
</dbReference>
<dbReference type="PANTHER" id="PTHR43498:SF1">
    <property type="entry name" value="COB--COM HETERODISULFIDE REDUCTASE IRON-SULFUR SUBUNIT A"/>
    <property type="match status" value="1"/>
</dbReference>
<feature type="non-terminal residue" evidence="10">
    <location>
        <position position="218"/>
    </location>
</feature>
<sequence length="218" mass="23784">MTVNGKVGAVLVVGGGIGGIQASLDLADSGFKVYLLEKEPSIGGVMAQLDKTFPTNDCSMCILAPKLVSVARHPNIELITNAEIDGLKGNAGNFTVAVKKKPRYVDEEKCTGCGVCMENCPVRNALYPVEEVSPPALEEKDMQKIRAIIDEHRKEIGNLMPVLQHISRDYNYLPPDLLRHVSKELSIPLTTVCNIVTFYNAFSLMPRGRHQISVCMGT</sequence>
<dbReference type="Gene3D" id="3.30.70.20">
    <property type="match status" value="1"/>
</dbReference>
<organism evidence="10">
    <name type="scientific">marine sediment metagenome</name>
    <dbReference type="NCBI Taxonomy" id="412755"/>
    <lineage>
        <taxon>unclassified sequences</taxon>
        <taxon>metagenomes</taxon>
        <taxon>ecological metagenomes</taxon>
    </lineage>
</organism>
<dbReference type="GO" id="GO:0051539">
    <property type="term" value="F:4 iron, 4 sulfur cluster binding"/>
    <property type="evidence" value="ECO:0007669"/>
    <property type="project" value="UniProtKB-KW"/>
</dbReference>
<keyword evidence="4" id="KW-0479">Metal-binding</keyword>
<keyword evidence="7" id="KW-0408">Iron</keyword>
<dbReference type="GO" id="GO:0016491">
    <property type="term" value="F:oxidoreductase activity"/>
    <property type="evidence" value="ECO:0007669"/>
    <property type="project" value="UniProtKB-KW"/>
</dbReference>
<evidence type="ECO:0000256" key="1">
    <source>
        <dbReference type="ARBA" id="ARBA00001974"/>
    </source>
</evidence>
<dbReference type="AlphaFoldDB" id="X1JYZ2"/>
<dbReference type="Pfam" id="PF01257">
    <property type="entry name" value="2Fe-2S_thioredx"/>
    <property type="match status" value="1"/>
</dbReference>
<comment type="similarity">
    <text evidence="2">Belongs to the HdrA family.</text>
</comment>